<protein>
    <submittedName>
        <fullName evidence="1">Retrovirus-related Pol polyprotein from transposon TNT 1-94</fullName>
    </submittedName>
</protein>
<proteinExistence type="predicted"/>
<dbReference type="PANTHER" id="PTHR11439">
    <property type="entry name" value="GAG-POL-RELATED RETROTRANSPOSON"/>
    <property type="match status" value="1"/>
</dbReference>
<gene>
    <name evidence="1" type="primary">POLX_3583</name>
    <name evidence="1" type="ORF">CK203_086204</name>
</gene>
<sequence length="95" mass="10483">MQKVPYASVVGSLMYAMVCTRLDIAHVIGVVNRFLSNPGKEQRATVEWILRYLMDTSKTCLCFGTNKPVLVGCIDADMAGDVDSRKSTSAYLITF</sequence>
<evidence type="ECO:0000313" key="2">
    <source>
        <dbReference type="Proteomes" id="UP000288805"/>
    </source>
</evidence>
<comment type="caution">
    <text evidence="1">The sequence shown here is derived from an EMBL/GenBank/DDBJ whole genome shotgun (WGS) entry which is preliminary data.</text>
</comment>
<dbReference type="Proteomes" id="UP000288805">
    <property type="component" value="Unassembled WGS sequence"/>
</dbReference>
<dbReference type="EMBL" id="QGNW01001464">
    <property type="protein sequence ID" value="RVW40113.1"/>
    <property type="molecule type" value="Genomic_DNA"/>
</dbReference>
<reference evidence="1 2" key="1">
    <citation type="journal article" date="2018" name="PLoS Genet.">
        <title>Population sequencing reveals clonal diversity and ancestral inbreeding in the grapevine cultivar Chardonnay.</title>
        <authorList>
            <person name="Roach M.J."/>
            <person name="Johnson D.L."/>
            <person name="Bohlmann J."/>
            <person name="van Vuuren H.J."/>
            <person name="Jones S.J."/>
            <person name="Pretorius I.S."/>
            <person name="Schmidt S.A."/>
            <person name="Borneman A.R."/>
        </authorList>
    </citation>
    <scope>NUCLEOTIDE SEQUENCE [LARGE SCALE GENOMIC DNA]</scope>
    <source>
        <strain evidence="2">cv. Chardonnay</strain>
        <tissue evidence="1">Leaf</tissue>
    </source>
</reference>
<organism evidence="1 2">
    <name type="scientific">Vitis vinifera</name>
    <name type="common">Grape</name>
    <dbReference type="NCBI Taxonomy" id="29760"/>
    <lineage>
        <taxon>Eukaryota</taxon>
        <taxon>Viridiplantae</taxon>
        <taxon>Streptophyta</taxon>
        <taxon>Embryophyta</taxon>
        <taxon>Tracheophyta</taxon>
        <taxon>Spermatophyta</taxon>
        <taxon>Magnoliopsida</taxon>
        <taxon>eudicotyledons</taxon>
        <taxon>Gunneridae</taxon>
        <taxon>Pentapetalae</taxon>
        <taxon>rosids</taxon>
        <taxon>Vitales</taxon>
        <taxon>Vitaceae</taxon>
        <taxon>Viteae</taxon>
        <taxon>Vitis</taxon>
    </lineage>
</organism>
<dbReference type="AlphaFoldDB" id="A0A438DX99"/>
<evidence type="ECO:0000313" key="1">
    <source>
        <dbReference type="EMBL" id="RVW40113.1"/>
    </source>
</evidence>
<name>A0A438DX99_VITVI</name>
<accession>A0A438DX99</accession>
<dbReference type="PANTHER" id="PTHR11439:SF467">
    <property type="entry name" value="INTEGRASE CATALYTIC DOMAIN-CONTAINING PROTEIN"/>
    <property type="match status" value="1"/>
</dbReference>